<reference evidence="2 3" key="1">
    <citation type="submission" date="2020-10" db="EMBL/GenBank/DDBJ databases">
        <title>Sequencing the genomes of 1000 actinobacteria strains.</title>
        <authorList>
            <person name="Klenk H.-P."/>
        </authorList>
    </citation>
    <scope>NUCLEOTIDE SEQUENCE [LARGE SCALE GENOMIC DNA]</scope>
    <source>
        <strain evidence="2 3">DSM 7307</strain>
    </source>
</reference>
<dbReference type="Proteomes" id="UP000620262">
    <property type="component" value="Unassembled WGS sequence"/>
</dbReference>
<keyword evidence="2" id="KW-0436">Ligase</keyword>
<dbReference type="InterPro" id="IPR044992">
    <property type="entry name" value="ChyE-like"/>
</dbReference>
<dbReference type="RefSeq" id="WP_192728897.1">
    <property type="nucleotide sequence ID" value="NZ_BAAAVL010000007.1"/>
</dbReference>
<feature type="domain" description="Glutamine amidotransferase" evidence="1">
    <location>
        <begin position="55"/>
        <end position="187"/>
    </location>
</feature>
<dbReference type="PROSITE" id="PS51273">
    <property type="entry name" value="GATASE_TYPE_1"/>
    <property type="match status" value="1"/>
</dbReference>
<dbReference type="Pfam" id="PF00117">
    <property type="entry name" value="GATase"/>
    <property type="match status" value="1"/>
</dbReference>
<name>A0ABR9IP44_RHIVS</name>
<proteinExistence type="predicted"/>
<dbReference type="EC" id="6.3.5.2" evidence="2"/>
<organism evidence="2 3">
    <name type="scientific">Rhizobium viscosum</name>
    <name type="common">Arthrobacter viscosus</name>
    <dbReference type="NCBI Taxonomy" id="1673"/>
    <lineage>
        <taxon>Bacteria</taxon>
        <taxon>Pseudomonadati</taxon>
        <taxon>Pseudomonadota</taxon>
        <taxon>Alphaproteobacteria</taxon>
        <taxon>Hyphomicrobiales</taxon>
        <taxon>Rhizobiaceae</taxon>
        <taxon>Rhizobium/Agrobacterium group</taxon>
        <taxon>Rhizobium</taxon>
    </lineage>
</organism>
<dbReference type="NCBIfam" id="NF005072">
    <property type="entry name" value="PRK06490.1"/>
    <property type="match status" value="1"/>
</dbReference>
<comment type="caution">
    <text evidence="2">The sequence shown here is derived from an EMBL/GenBank/DDBJ whole genome shotgun (WGS) entry which is preliminary data.</text>
</comment>
<dbReference type="PANTHER" id="PTHR42695">
    <property type="entry name" value="GLUTAMINE AMIDOTRANSFERASE YLR126C-RELATED"/>
    <property type="match status" value="1"/>
</dbReference>
<dbReference type="CDD" id="cd01741">
    <property type="entry name" value="GATase1_1"/>
    <property type="match status" value="1"/>
</dbReference>
<dbReference type="Gene3D" id="3.40.50.880">
    <property type="match status" value="1"/>
</dbReference>
<dbReference type="SUPFAM" id="SSF52317">
    <property type="entry name" value="Class I glutamine amidotransferase-like"/>
    <property type="match status" value="1"/>
</dbReference>
<evidence type="ECO:0000313" key="3">
    <source>
        <dbReference type="Proteomes" id="UP000620262"/>
    </source>
</evidence>
<dbReference type="PANTHER" id="PTHR42695:SF5">
    <property type="entry name" value="GLUTAMINE AMIDOTRANSFERASE YLR126C-RELATED"/>
    <property type="match status" value="1"/>
</dbReference>
<protein>
    <submittedName>
        <fullName evidence="2">GMP synthase (Glutamine-hydrolyzing)</fullName>
        <ecNumber evidence="2">6.3.5.2</ecNumber>
    </submittedName>
</protein>
<dbReference type="EMBL" id="JADBEC010000001">
    <property type="protein sequence ID" value="MBE1504957.1"/>
    <property type="molecule type" value="Genomic_DNA"/>
</dbReference>
<evidence type="ECO:0000313" key="2">
    <source>
        <dbReference type="EMBL" id="MBE1504957.1"/>
    </source>
</evidence>
<dbReference type="GO" id="GO:0003922">
    <property type="term" value="F:GMP synthase (glutamine-hydrolyzing) activity"/>
    <property type="evidence" value="ECO:0007669"/>
    <property type="project" value="UniProtKB-EC"/>
</dbReference>
<keyword evidence="3" id="KW-1185">Reference proteome</keyword>
<dbReference type="InterPro" id="IPR017926">
    <property type="entry name" value="GATASE"/>
</dbReference>
<accession>A0ABR9IP44</accession>
<dbReference type="InterPro" id="IPR029062">
    <property type="entry name" value="Class_I_gatase-like"/>
</dbReference>
<sequence length="249" mass="28196">MTLTDRSVRRDRRPVLIILHQERSSPGRVGQLLVGKGYDLDIRRPALGDPLPCTLENHAGAVIFGGPMSANDPEEFVKAEIDWLEVPLKENRPYLGICLGAQMLARKLGSKVAANCDGSTEIGWYPLHTTERGRRLMRWPKMVYHFHREGFELPHGAELLASGDAYPNQAFRYNDNAWGLQFHAELTRVMMHRWVVHGAHRFILPNAQQGREHLEGRMLFDAPLKAWLDDFLDIVFEGKTAAATTPLLV</sequence>
<gene>
    <name evidence="2" type="ORF">H4W29_002138</name>
</gene>
<evidence type="ECO:0000259" key="1">
    <source>
        <dbReference type="Pfam" id="PF00117"/>
    </source>
</evidence>